<proteinExistence type="predicted"/>
<dbReference type="AlphaFoldDB" id="A0A377X9N2"/>
<sequence>MKVQAVGIFWFRDALQYHEYKKIFTDADVLADSYTDWKRDAEKLIKRIERNGQRVIKAEAETAEFIRWCVEHNVGIDAEGRMQFASFKAHQKTGWRKIR</sequence>
<evidence type="ECO:0000313" key="2">
    <source>
        <dbReference type="Proteomes" id="UP000254340"/>
    </source>
</evidence>
<dbReference type="Proteomes" id="UP000254340">
    <property type="component" value="Unassembled WGS sequence"/>
</dbReference>
<organism evidence="1 2">
    <name type="scientific">Klebsiella pneumoniae</name>
    <dbReference type="NCBI Taxonomy" id="573"/>
    <lineage>
        <taxon>Bacteria</taxon>
        <taxon>Pseudomonadati</taxon>
        <taxon>Pseudomonadota</taxon>
        <taxon>Gammaproteobacteria</taxon>
        <taxon>Enterobacterales</taxon>
        <taxon>Enterobacteriaceae</taxon>
        <taxon>Klebsiella/Raoultella group</taxon>
        <taxon>Klebsiella</taxon>
        <taxon>Klebsiella pneumoniae complex</taxon>
    </lineage>
</organism>
<gene>
    <name evidence="1" type="ORF">NCTC5047_01137</name>
</gene>
<name>A0A377X9N2_KLEPN</name>
<dbReference type="EMBL" id="UGLH01000005">
    <property type="protein sequence ID" value="STT75340.1"/>
    <property type="molecule type" value="Genomic_DNA"/>
</dbReference>
<accession>A0A377X9N2</accession>
<evidence type="ECO:0000313" key="1">
    <source>
        <dbReference type="EMBL" id="STT75340.1"/>
    </source>
</evidence>
<reference evidence="1 2" key="1">
    <citation type="submission" date="2018-06" db="EMBL/GenBank/DDBJ databases">
        <authorList>
            <consortium name="Pathogen Informatics"/>
            <person name="Doyle S."/>
        </authorList>
    </citation>
    <scope>NUCLEOTIDE SEQUENCE [LARGE SCALE GENOMIC DNA]</scope>
    <source>
        <strain evidence="1 2">NCTC5047</strain>
    </source>
</reference>
<protein>
    <submittedName>
        <fullName evidence="1">Uncharacterized protein</fullName>
    </submittedName>
</protein>